<keyword evidence="3" id="KW-1185">Reference proteome</keyword>
<accession>A0AAV8DUX3</accession>
<sequence length="243" mass="27685">MGVLSSRFKDLFTYCQQPDITVADFSANQHRPFVLFKPSISSSASTIQQLNSLLEEVQNLPSSIDTLSSTAIDTVHWSLSSGTFTAASLYNFLNLLPKIPSNLRFVWKLKVPPRVITFTWLMLQDKLPTVDNLQKRWMVLVNQCSLCRVACESSSHLFNCSFFISTRSLVLNQSEMHYQSLPPLHELMTDKGFPIKVAELFALTCFWAWKERCSRIFKNLASNPDSLASLVLDDWTLCQTPRH</sequence>
<protein>
    <submittedName>
        <fullName evidence="2">Reverse transcriptase</fullName>
    </submittedName>
</protein>
<organism evidence="2 3">
    <name type="scientific">Rhynchospora pubera</name>
    <dbReference type="NCBI Taxonomy" id="906938"/>
    <lineage>
        <taxon>Eukaryota</taxon>
        <taxon>Viridiplantae</taxon>
        <taxon>Streptophyta</taxon>
        <taxon>Embryophyta</taxon>
        <taxon>Tracheophyta</taxon>
        <taxon>Spermatophyta</taxon>
        <taxon>Magnoliopsida</taxon>
        <taxon>Liliopsida</taxon>
        <taxon>Poales</taxon>
        <taxon>Cyperaceae</taxon>
        <taxon>Cyperoideae</taxon>
        <taxon>Rhynchosporeae</taxon>
        <taxon>Rhynchospora</taxon>
    </lineage>
</organism>
<proteinExistence type="predicted"/>
<comment type="caution">
    <text evidence="2">The sequence shown here is derived from an EMBL/GenBank/DDBJ whole genome shotgun (WGS) entry which is preliminary data.</text>
</comment>
<dbReference type="PANTHER" id="PTHR36617">
    <property type="entry name" value="PROTEIN, PUTATIVE-RELATED"/>
    <property type="match status" value="1"/>
</dbReference>
<evidence type="ECO:0000259" key="1">
    <source>
        <dbReference type="Pfam" id="PF13966"/>
    </source>
</evidence>
<evidence type="ECO:0000313" key="3">
    <source>
        <dbReference type="Proteomes" id="UP001140206"/>
    </source>
</evidence>
<dbReference type="Proteomes" id="UP001140206">
    <property type="component" value="Chromosome 3"/>
</dbReference>
<keyword evidence="2" id="KW-0808">Transferase</keyword>
<reference evidence="2" key="1">
    <citation type="submission" date="2022-08" db="EMBL/GenBank/DDBJ databases">
        <authorList>
            <person name="Marques A."/>
        </authorList>
    </citation>
    <scope>NUCLEOTIDE SEQUENCE</scope>
    <source>
        <strain evidence="2">RhyPub2mFocal</strain>
        <tissue evidence="2">Leaves</tissue>
    </source>
</reference>
<dbReference type="Pfam" id="PF13966">
    <property type="entry name" value="zf-RVT"/>
    <property type="match status" value="1"/>
</dbReference>
<dbReference type="GO" id="GO:0003964">
    <property type="term" value="F:RNA-directed DNA polymerase activity"/>
    <property type="evidence" value="ECO:0007669"/>
    <property type="project" value="UniProtKB-KW"/>
</dbReference>
<dbReference type="AlphaFoldDB" id="A0AAV8DUX3"/>
<gene>
    <name evidence="2" type="ORF">LUZ62_054320</name>
</gene>
<keyword evidence="2" id="KW-0695">RNA-directed DNA polymerase</keyword>
<name>A0AAV8DUX3_9POAL</name>
<evidence type="ECO:0000313" key="2">
    <source>
        <dbReference type="EMBL" id="KAJ4770063.1"/>
    </source>
</evidence>
<dbReference type="InterPro" id="IPR026960">
    <property type="entry name" value="RVT-Znf"/>
</dbReference>
<feature type="domain" description="Reverse transcriptase zinc-binding" evidence="1">
    <location>
        <begin position="84"/>
        <end position="161"/>
    </location>
</feature>
<keyword evidence="2" id="KW-0548">Nucleotidyltransferase</keyword>
<dbReference type="EMBL" id="JAMFTS010000003">
    <property type="protein sequence ID" value="KAJ4770063.1"/>
    <property type="molecule type" value="Genomic_DNA"/>
</dbReference>
<dbReference type="PANTHER" id="PTHR36617:SF15">
    <property type="entry name" value="REVERSE TRANSCRIPTASE ZINC-BINDING DOMAIN-CONTAINING PROTEIN"/>
    <property type="match status" value="1"/>
</dbReference>